<sequence length="44" mass="5071">MIKNCIQSLFNSSGKSSILKTVIKMELFVLAKYKVFIKKFDQNS</sequence>
<organism evidence="1 2">
    <name type="scientific">Bacillus badius</name>
    <dbReference type="NCBI Taxonomy" id="1455"/>
    <lineage>
        <taxon>Bacteria</taxon>
        <taxon>Bacillati</taxon>
        <taxon>Bacillota</taxon>
        <taxon>Bacilli</taxon>
        <taxon>Bacillales</taxon>
        <taxon>Bacillaceae</taxon>
        <taxon>Pseudobacillus</taxon>
    </lineage>
</organism>
<keyword evidence="2" id="KW-1185">Reference proteome</keyword>
<proteinExistence type="predicted"/>
<name>A0ABR5AS30_BACBA</name>
<reference evidence="1 2" key="1">
    <citation type="submission" date="2015-01" db="EMBL/GenBank/DDBJ databases">
        <title>Genome Assembly of Bacillus badius MTCC 1458.</title>
        <authorList>
            <person name="Verma A."/>
            <person name="Khatri I."/>
            <person name="Mual P."/>
            <person name="Subramanian S."/>
            <person name="Krishnamurthi S."/>
        </authorList>
    </citation>
    <scope>NUCLEOTIDE SEQUENCE [LARGE SCALE GENOMIC DNA]</scope>
    <source>
        <strain evidence="1 2">MTCC 1458</strain>
    </source>
</reference>
<comment type="caution">
    <text evidence="1">The sequence shown here is derived from an EMBL/GenBank/DDBJ whole genome shotgun (WGS) entry which is preliminary data.</text>
</comment>
<dbReference type="Proteomes" id="UP000031982">
    <property type="component" value="Unassembled WGS sequence"/>
</dbReference>
<gene>
    <name evidence="1" type="ORF">SD77_1766</name>
</gene>
<evidence type="ECO:0008006" key="3">
    <source>
        <dbReference type="Google" id="ProtNLM"/>
    </source>
</evidence>
<evidence type="ECO:0000313" key="1">
    <source>
        <dbReference type="EMBL" id="KIL77161.1"/>
    </source>
</evidence>
<dbReference type="EMBL" id="JXLP01000017">
    <property type="protein sequence ID" value="KIL77161.1"/>
    <property type="molecule type" value="Genomic_DNA"/>
</dbReference>
<protein>
    <recommendedName>
        <fullName evidence="3">Mobile element protein</fullName>
    </recommendedName>
</protein>
<evidence type="ECO:0000313" key="2">
    <source>
        <dbReference type="Proteomes" id="UP000031982"/>
    </source>
</evidence>
<accession>A0ABR5AS30</accession>